<evidence type="ECO:0000313" key="5">
    <source>
        <dbReference type="EMBL" id="WVX82394.1"/>
    </source>
</evidence>
<keyword evidence="6" id="KW-1185">Reference proteome</keyword>
<dbReference type="SUPFAM" id="SSF55120">
    <property type="entry name" value="Pseudouridine synthase"/>
    <property type="match status" value="1"/>
</dbReference>
<dbReference type="InterPro" id="IPR050188">
    <property type="entry name" value="RluA_PseudoU_synthase"/>
</dbReference>
<reference evidence="5 6" key="1">
    <citation type="submission" date="2023-10" db="EMBL/GenBank/DDBJ databases">
        <title>Niallia locisalis sp.nov. isolated from a salt pond sample.</title>
        <authorList>
            <person name="Li X.-J."/>
            <person name="Dong L."/>
        </authorList>
    </citation>
    <scope>NUCLEOTIDE SEQUENCE [LARGE SCALE GENOMIC DNA]</scope>
    <source>
        <strain evidence="5 6">DSM 29761</strain>
    </source>
</reference>
<dbReference type="GO" id="GO:0016853">
    <property type="term" value="F:isomerase activity"/>
    <property type="evidence" value="ECO:0007669"/>
    <property type="project" value="UniProtKB-KW"/>
</dbReference>
<name>A0ABZ2CF47_9BACI</name>
<accession>A0ABZ2CF47</accession>
<evidence type="ECO:0000256" key="3">
    <source>
        <dbReference type="RuleBase" id="RU362028"/>
    </source>
</evidence>
<protein>
    <recommendedName>
        <fullName evidence="3">Pseudouridine synthase</fullName>
        <ecNumber evidence="3">5.4.99.-</ecNumber>
    </recommendedName>
</protein>
<dbReference type="PANTHER" id="PTHR21600">
    <property type="entry name" value="MITOCHONDRIAL RNA PSEUDOURIDINE SYNTHASE"/>
    <property type="match status" value="1"/>
</dbReference>
<dbReference type="CDD" id="cd02869">
    <property type="entry name" value="PseudoU_synth_RluA_like"/>
    <property type="match status" value="1"/>
</dbReference>
<evidence type="ECO:0000256" key="1">
    <source>
        <dbReference type="ARBA" id="ARBA00000073"/>
    </source>
</evidence>
<comment type="catalytic activity">
    <reaction evidence="1 3">
        <text>a uridine in RNA = a pseudouridine in RNA</text>
        <dbReference type="Rhea" id="RHEA:48348"/>
        <dbReference type="Rhea" id="RHEA-COMP:12068"/>
        <dbReference type="Rhea" id="RHEA-COMP:12069"/>
        <dbReference type="ChEBI" id="CHEBI:65314"/>
        <dbReference type="ChEBI" id="CHEBI:65315"/>
    </reaction>
</comment>
<dbReference type="NCBIfam" id="TIGR00005">
    <property type="entry name" value="rluA_subfam"/>
    <property type="match status" value="1"/>
</dbReference>
<dbReference type="InterPro" id="IPR006145">
    <property type="entry name" value="PsdUridine_synth_RsuA/RluA"/>
</dbReference>
<dbReference type="InterPro" id="IPR006225">
    <property type="entry name" value="PsdUridine_synth_RluC/D"/>
</dbReference>
<dbReference type="Pfam" id="PF00849">
    <property type="entry name" value="PseudoU_synth_2"/>
    <property type="match status" value="1"/>
</dbReference>
<dbReference type="EC" id="5.4.99.-" evidence="3"/>
<dbReference type="PANTHER" id="PTHR21600:SF71">
    <property type="entry name" value="PSEUDOURIDINE SYNTHASE"/>
    <property type="match status" value="1"/>
</dbReference>
<organism evidence="5 6">
    <name type="scientific">Niallia oryzisoli</name>
    <dbReference type="NCBI Taxonomy" id="1737571"/>
    <lineage>
        <taxon>Bacteria</taxon>
        <taxon>Bacillati</taxon>
        <taxon>Bacillota</taxon>
        <taxon>Bacilli</taxon>
        <taxon>Bacillales</taxon>
        <taxon>Bacillaceae</taxon>
        <taxon>Niallia</taxon>
    </lineage>
</organism>
<dbReference type="InterPro" id="IPR020103">
    <property type="entry name" value="PsdUridine_synth_cat_dom_sf"/>
</dbReference>
<evidence type="ECO:0000259" key="4">
    <source>
        <dbReference type="Pfam" id="PF00849"/>
    </source>
</evidence>
<feature type="domain" description="Pseudouridine synthase RsuA/RluA-like" evidence="4">
    <location>
        <begin position="94"/>
        <end position="247"/>
    </location>
</feature>
<dbReference type="Gene3D" id="3.30.2350.10">
    <property type="entry name" value="Pseudouridine synthase"/>
    <property type="match status" value="1"/>
</dbReference>
<dbReference type="InterPro" id="IPR006224">
    <property type="entry name" value="PsdUridine_synth_RluA-like_CS"/>
</dbReference>
<dbReference type="PROSITE" id="PS01129">
    <property type="entry name" value="PSI_RLU"/>
    <property type="match status" value="1"/>
</dbReference>
<sequence>MISTSRKGEWLEIVIPEKWSNIPVQDLFRNIWHAPKKITHSLRMEKGVKVNGQAAEWTAPLNQNDRLDIRLFSDHEFGIQPSYHEISTIYEDDHLIVVNKPPKMDTHPNTTGETDTLANAVAYHLLANGEYRQVKHVHRLDRDTTGAILFAKHPFIGSMLDQMLEKREVKRTYLALVQGIITTQKGTINEPIGRDRHHATRRRVSPNGQKAVTHYEVLKTDHKQNHTLVKCQLDTGRTHQIRVHFSHIGHPLAGDPLYGGKPIYPRQALHAVKLEFIHPFTEEKIICHAPFLDNHEIFMGINPYSI</sequence>
<dbReference type="EMBL" id="CP137640">
    <property type="protein sequence ID" value="WVX82394.1"/>
    <property type="molecule type" value="Genomic_DNA"/>
</dbReference>
<keyword evidence="3 5" id="KW-0413">Isomerase</keyword>
<comment type="similarity">
    <text evidence="2 3">Belongs to the pseudouridine synthase RluA family.</text>
</comment>
<proteinExistence type="inferred from homology"/>
<evidence type="ECO:0000256" key="2">
    <source>
        <dbReference type="ARBA" id="ARBA00010876"/>
    </source>
</evidence>
<evidence type="ECO:0000313" key="6">
    <source>
        <dbReference type="Proteomes" id="UP001357223"/>
    </source>
</evidence>
<gene>
    <name evidence="5" type="ORF">R4Z09_05270</name>
</gene>
<comment type="function">
    <text evidence="3">Responsible for synthesis of pseudouridine from uracil.</text>
</comment>
<dbReference type="Proteomes" id="UP001357223">
    <property type="component" value="Chromosome"/>
</dbReference>
<dbReference type="RefSeq" id="WP_338451296.1">
    <property type="nucleotide sequence ID" value="NZ_CP137640.1"/>
</dbReference>